<protein>
    <recommendedName>
        <fullName evidence="4 11">Trigger factor</fullName>
        <shortName evidence="11">TF</shortName>
        <ecNumber evidence="3 11">5.2.1.8</ecNumber>
    </recommendedName>
    <alternativeName>
        <fullName evidence="10 11">PPIase</fullName>
    </alternativeName>
</protein>
<dbReference type="PANTHER" id="PTHR30560">
    <property type="entry name" value="TRIGGER FACTOR CHAPERONE AND PEPTIDYL-PROLYL CIS/TRANS ISOMERASE"/>
    <property type="match status" value="1"/>
</dbReference>
<comment type="domain">
    <text evidence="11">Consists of 3 domains; the N-terminus binds the ribosome, the middle domain has PPIase activity, while the C-terminus has intrinsic chaperone activity on its own.</text>
</comment>
<dbReference type="NCBIfam" id="TIGR00115">
    <property type="entry name" value="tig"/>
    <property type="match status" value="1"/>
</dbReference>
<dbReference type="GO" id="GO:0003755">
    <property type="term" value="F:peptidyl-prolyl cis-trans isomerase activity"/>
    <property type="evidence" value="ECO:0007669"/>
    <property type="project" value="UniProtKB-UniRule"/>
</dbReference>
<proteinExistence type="inferred from homology"/>
<keyword evidence="5 11" id="KW-0132">Cell division</keyword>
<dbReference type="Proteomes" id="UP000179001">
    <property type="component" value="Unassembled WGS sequence"/>
</dbReference>
<evidence type="ECO:0000313" key="15">
    <source>
        <dbReference type="EMBL" id="OGF33406.1"/>
    </source>
</evidence>
<dbReference type="InterPro" id="IPR008880">
    <property type="entry name" value="Trigger_fac_C"/>
</dbReference>
<dbReference type="GO" id="GO:0043335">
    <property type="term" value="P:protein unfolding"/>
    <property type="evidence" value="ECO:0007669"/>
    <property type="project" value="TreeGrafter"/>
</dbReference>
<evidence type="ECO:0000313" key="16">
    <source>
        <dbReference type="Proteomes" id="UP000179001"/>
    </source>
</evidence>
<accession>A0A1F5T3V1</accession>
<dbReference type="InterPro" id="IPR005215">
    <property type="entry name" value="Trig_fac"/>
</dbReference>
<evidence type="ECO:0000256" key="12">
    <source>
        <dbReference type="PROSITE-ProRule" id="PRU00277"/>
    </source>
</evidence>
<comment type="caution">
    <text evidence="15">The sequence shown here is derived from an EMBL/GenBank/DDBJ whole genome shotgun (WGS) entry which is preliminary data.</text>
</comment>
<evidence type="ECO:0000256" key="6">
    <source>
        <dbReference type="ARBA" id="ARBA00023110"/>
    </source>
</evidence>
<evidence type="ECO:0000256" key="10">
    <source>
        <dbReference type="ARBA" id="ARBA00029986"/>
    </source>
</evidence>
<dbReference type="InterPro" id="IPR046357">
    <property type="entry name" value="PPIase_dom_sf"/>
</dbReference>
<dbReference type="Pfam" id="PF00254">
    <property type="entry name" value="FKBP_C"/>
    <property type="match status" value="1"/>
</dbReference>
<comment type="similarity">
    <text evidence="2 11 13">Belongs to the FKBP-type PPIase family. Tig subfamily.</text>
</comment>
<keyword evidence="11" id="KW-0963">Cytoplasm</keyword>
<dbReference type="Gene3D" id="1.10.3120.10">
    <property type="entry name" value="Trigger factor, C-terminal domain"/>
    <property type="match status" value="1"/>
</dbReference>
<keyword evidence="7 11" id="KW-0143">Chaperone</keyword>
<dbReference type="GO" id="GO:0051083">
    <property type="term" value="P:'de novo' cotranslational protein folding"/>
    <property type="evidence" value="ECO:0007669"/>
    <property type="project" value="TreeGrafter"/>
</dbReference>
<dbReference type="Gene3D" id="3.10.50.40">
    <property type="match status" value="1"/>
</dbReference>
<dbReference type="EC" id="5.2.1.8" evidence="3 11"/>
<name>A0A1F5T3V1_9BACT</name>
<feature type="domain" description="PPIase FKBP-type" evidence="14">
    <location>
        <begin position="163"/>
        <end position="251"/>
    </location>
</feature>
<evidence type="ECO:0000256" key="3">
    <source>
        <dbReference type="ARBA" id="ARBA00013194"/>
    </source>
</evidence>
<dbReference type="PANTHER" id="PTHR30560:SF3">
    <property type="entry name" value="TRIGGER FACTOR-LIKE PROTEIN TIG, CHLOROPLASTIC"/>
    <property type="match status" value="1"/>
</dbReference>
<dbReference type="InterPro" id="IPR036611">
    <property type="entry name" value="Trigger_fac_ribosome-bd_sf"/>
</dbReference>
<evidence type="ECO:0000256" key="9">
    <source>
        <dbReference type="ARBA" id="ARBA00023306"/>
    </source>
</evidence>
<dbReference type="GO" id="GO:0043022">
    <property type="term" value="F:ribosome binding"/>
    <property type="evidence" value="ECO:0007669"/>
    <property type="project" value="TreeGrafter"/>
</dbReference>
<dbReference type="EMBL" id="MFGJ01000001">
    <property type="protein sequence ID" value="OGF33406.1"/>
    <property type="molecule type" value="Genomic_DNA"/>
</dbReference>
<dbReference type="HAMAP" id="MF_00303">
    <property type="entry name" value="Trigger_factor_Tig"/>
    <property type="match status" value="1"/>
</dbReference>
<organism evidence="15 16">
    <name type="scientific">Candidatus Falkowbacteria bacterium RIFOXYC2_FULL_36_12</name>
    <dbReference type="NCBI Taxonomy" id="1798002"/>
    <lineage>
        <taxon>Bacteria</taxon>
        <taxon>Candidatus Falkowiibacteriota</taxon>
    </lineage>
</organism>
<evidence type="ECO:0000256" key="2">
    <source>
        <dbReference type="ARBA" id="ARBA00005464"/>
    </source>
</evidence>
<reference evidence="15 16" key="1">
    <citation type="journal article" date="2016" name="Nat. Commun.">
        <title>Thousands of microbial genomes shed light on interconnected biogeochemical processes in an aquifer system.</title>
        <authorList>
            <person name="Anantharaman K."/>
            <person name="Brown C.T."/>
            <person name="Hug L.A."/>
            <person name="Sharon I."/>
            <person name="Castelle C.J."/>
            <person name="Probst A.J."/>
            <person name="Thomas B.C."/>
            <person name="Singh A."/>
            <person name="Wilkins M.J."/>
            <person name="Karaoz U."/>
            <person name="Brodie E.L."/>
            <person name="Williams K.H."/>
            <person name="Hubbard S.S."/>
            <person name="Banfield J.F."/>
        </authorList>
    </citation>
    <scope>NUCLEOTIDE SEQUENCE [LARGE SCALE GENOMIC DNA]</scope>
</reference>
<dbReference type="InterPro" id="IPR008881">
    <property type="entry name" value="Trigger_fac_ribosome-bd_bac"/>
</dbReference>
<dbReference type="Pfam" id="PF05697">
    <property type="entry name" value="Trigger_N"/>
    <property type="match status" value="1"/>
</dbReference>
<evidence type="ECO:0000256" key="7">
    <source>
        <dbReference type="ARBA" id="ARBA00023186"/>
    </source>
</evidence>
<dbReference type="SUPFAM" id="SSF102735">
    <property type="entry name" value="Trigger factor ribosome-binding domain"/>
    <property type="match status" value="1"/>
</dbReference>
<dbReference type="SUPFAM" id="SSF54534">
    <property type="entry name" value="FKBP-like"/>
    <property type="match status" value="1"/>
</dbReference>
<dbReference type="InterPro" id="IPR037041">
    <property type="entry name" value="Trigger_fac_C_sf"/>
</dbReference>
<sequence length="460" mass="52479">MKITKNLLEKSQVELTIEISQEDLKPYLEKAAIELTEKKPLQGFRPGKAPYEIVRKQLGEMVILQQASNAIIGETFYQAIEKEKLETVDQPNISIVKMAPENPFIYKATVSLLPEIKLVDFTTIKIKKSAEIKITDDDVNKVIKDLQNMRATEVNVDREVKKDDKVEVNFETFIDGVALAGGKAEKYPLVIGAGQMIPGFEEKVIGMKKDEEKQFEISFPKDYHQTKIAGKKAKFKIKLLQVFERQLPELNDDFAKNLGVKTVIDLQNQIKHNLEHENQHKQEHGQDMDIVNAIIDKSEFGQLPEVLITDEARKMMEELKDNVAHQGLGFEDYLNHLKKKESDLLLDFTPDAIKRVKTALAIRQMAKDKNISATKDEIQQEKEITLASYKMNPAYAQHMAQLEQNMKSESAERYFGNVITNRKVMDMLRETMIEGYAKHSCEHEEGHDHGHSDDGKDGGK</sequence>
<dbReference type="InterPro" id="IPR027304">
    <property type="entry name" value="Trigger_fact/SurA_dom_sf"/>
</dbReference>
<dbReference type="Gene3D" id="3.30.70.1050">
    <property type="entry name" value="Trigger factor ribosome-binding domain"/>
    <property type="match status" value="1"/>
</dbReference>
<dbReference type="PROSITE" id="PS50059">
    <property type="entry name" value="FKBP_PPIASE"/>
    <property type="match status" value="1"/>
</dbReference>
<dbReference type="STRING" id="1798002.A2478_01760"/>
<dbReference type="AlphaFoldDB" id="A0A1F5T3V1"/>
<keyword evidence="9 11" id="KW-0131">Cell cycle</keyword>
<dbReference type="PIRSF" id="PIRSF003095">
    <property type="entry name" value="Trigger_factor"/>
    <property type="match status" value="1"/>
</dbReference>
<comment type="function">
    <text evidence="11">Involved in protein export. Acts as a chaperone by maintaining the newly synthesized protein in an open conformation. Functions as a peptidyl-prolyl cis-trans isomerase.</text>
</comment>
<dbReference type="GO" id="GO:0044183">
    <property type="term" value="F:protein folding chaperone"/>
    <property type="evidence" value="ECO:0007669"/>
    <property type="project" value="TreeGrafter"/>
</dbReference>
<dbReference type="GO" id="GO:0005737">
    <property type="term" value="C:cytoplasm"/>
    <property type="evidence" value="ECO:0007669"/>
    <property type="project" value="UniProtKB-SubCell"/>
</dbReference>
<dbReference type="GO" id="GO:0051301">
    <property type="term" value="P:cell division"/>
    <property type="evidence" value="ECO:0007669"/>
    <property type="project" value="UniProtKB-KW"/>
</dbReference>
<dbReference type="FunFam" id="3.10.50.40:FF:000001">
    <property type="entry name" value="Trigger factor"/>
    <property type="match status" value="1"/>
</dbReference>
<comment type="subcellular location">
    <subcellularLocation>
        <location evidence="11">Cytoplasm</location>
    </subcellularLocation>
    <text evidence="11">About half TF is bound to the ribosome near the polypeptide exit tunnel while the other half is free in the cytoplasm.</text>
</comment>
<dbReference type="InterPro" id="IPR001179">
    <property type="entry name" value="PPIase_FKBP_dom"/>
</dbReference>
<evidence type="ECO:0000256" key="4">
    <source>
        <dbReference type="ARBA" id="ARBA00016902"/>
    </source>
</evidence>
<comment type="catalytic activity">
    <reaction evidence="1 11 12">
        <text>[protein]-peptidylproline (omega=180) = [protein]-peptidylproline (omega=0)</text>
        <dbReference type="Rhea" id="RHEA:16237"/>
        <dbReference type="Rhea" id="RHEA-COMP:10747"/>
        <dbReference type="Rhea" id="RHEA-COMP:10748"/>
        <dbReference type="ChEBI" id="CHEBI:83833"/>
        <dbReference type="ChEBI" id="CHEBI:83834"/>
        <dbReference type="EC" id="5.2.1.8"/>
    </reaction>
</comment>
<dbReference type="Pfam" id="PF05698">
    <property type="entry name" value="Trigger_C"/>
    <property type="match status" value="1"/>
</dbReference>
<evidence type="ECO:0000259" key="14">
    <source>
        <dbReference type="PROSITE" id="PS50059"/>
    </source>
</evidence>
<evidence type="ECO:0000256" key="11">
    <source>
        <dbReference type="HAMAP-Rule" id="MF_00303"/>
    </source>
</evidence>
<evidence type="ECO:0000256" key="8">
    <source>
        <dbReference type="ARBA" id="ARBA00023235"/>
    </source>
</evidence>
<keyword evidence="6 11" id="KW-0697">Rotamase</keyword>
<keyword evidence="8 11" id="KW-0413">Isomerase</keyword>
<dbReference type="GO" id="GO:0015031">
    <property type="term" value="P:protein transport"/>
    <property type="evidence" value="ECO:0007669"/>
    <property type="project" value="UniProtKB-UniRule"/>
</dbReference>
<evidence type="ECO:0000256" key="13">
    <source>
        <dbReference type="RuleBase" id="RU003914"/>
    </source>
</evidence>
<evidence type="ECO:0000256" key="5">
    <source>
        <dbReference type="ARBA" id="ARBA00022618"/>
    </source>
</evidence>
<evidence type="ECO:0000256" key="1">
    <source>
        <dbReference type="ARBA" id="ARBA00000971"/>
    </source>
</evidence>
<gene>
    <name evidence="11" type="primary">tig</name>
    <name evidence="15" type="ORF">A2478_01760</name>
</gene>
<dbReference type="SUPFAM" id="SSF109998">
    <property type="entry name" value="Triger factor/SurA peptide-binding domain-like"/>
    <property type="match status" value="1"/>
</dbReference>